<dbReference type="GeneID" id="57475350"/>
<keyword evidence="2" id="KW-0560">Oxidoreductase</keyword>
<dbReference type="PANTHER" id="PTHR45024:SF2">
    <property type="entry name" value="SCP2 DOMAIN-CONTAINING PROTEIN"/>
    <property type="match status" value="1"/>
</dbReference>
<evidence type="ECO:0000313" key="4">
    <source>
        <dbReference type="Proteomes" id="UP000013940"/>
    </source>
</evidence>
<dbReference type="HOGENOM" id="CLU_010194_14_0_6"/>
<protein>
    <submittedName>
        <fullName evidence="3">Oxidoreductase, short-chain dehydrogenase/reductase family</fullName>
    </submittedName>
</protein>
<dbReference type="PRINTS" id="PR00081">
    <property type="entry name" value="GDHRDH"/>
</dbReference>
<dbReference type="InterPro" id="IPR051687">
    <property type="entry name" value="Peroxisomal_Beta-Oxidation"/>
</dbReference>
<dbReference type="AlphaFoldDB" id="A0A2C9EKG4"/>
<reference evidence="4" key="1">
    <citation type="journal article" date="2014" name="Genome Announc.">
        <title>Full-genome sequence of the plant growth-promoting bacterium Pseudomonas protegens CHA0.</title>
        <authorList>
            <person name="Jousset A."/>
            <person name="Schuldes J."/>
            <person name="Keel C."/>
            <person name="Maurhofer M."/>
            <person name="Daniel R."/>
            <person name="Scheu S."/>
            <person name="Thuermer A."/>
        </authorList>
    </citation>
    <scope>NUCLEOTIDE SEQUENCE [LARGE SCALE GENOMIC DNA]</scope>
    <source>
        <strain evidence="4">DSM 19095 / LMG 27888 / CFBP 6595 / CHA0</strain>
    </source>
</reference>
<dbReference type="PANTHER" id="PTHR45024">
    <property type="entry name" value="DEHYDROGENASES, SHORT CHAIN"/>
    <property type="match status" value="1"/>
</dbReference>
<dbReference type="eggNOG" id="COG1028">
    <property type="taxonomic scope" value="Bacteria"/>
</dbReference>
<dbReference type="RefSeq" id="WP_015635082.1">
    <property type="nucleotide sequence ID" value="NC_021237.1"/>
</dbReference>
<dbReference type="EMBL" id="CP003190">
    <property type="protein sequence ID" value="AGL84131.1"/>
    <property type="molecule type" value="Genomic_DNA"/>
</dbReference>
<dbReference type="Proteomes" id="UP000013940">
    <property type="component" value="Chromosome"/>
</dbReference>
<sequence length="285" mass="30487">MDFSGRTAIVTGAGRGLGLSYARALARRGAQVVISDCGSDGSGSGADDSVAHDAVRALRASGARALADTADLGTEAGCQGLVQRTLEAFGSLDILIHNAGWVGYQALEQTDAGFLERMLGINLYAPIWLARHAWPHLRQSAAPRLLLTTSDRALYPEYAQPGLLAYCAGKMAQVGIMNALGQEGAEHGIRVNAVSPVAKTRMWGVSEEPPELKPDWVTPGVLFLVSEQCQDSGYILRASNGQFSAWRPQEAPGVDYPRDLKRIAAATPEQFARRWGQIKQPFIGA</sequence>
<dbReference type="Gene3D" id="3.40.50.720">
    <property type="entry name" value="NAD(P)-binding Rossmann-like Domain"/>
    <property type="match status" value="1"/>
</dbReference>
<dbReference type="GO" id="GO:0016491">
    <property type="term" value="F:oxidoreductase activity"/>
    <property type="evidence" value="ECO:0007669"/>
    <property type="project" value="UniProtKB-KW"/>
</dbReference>
<name>A0A2C9EKG4_PSEPH</name>
<evidence type="ECO:0000256" key="1">
    <source>
        <dbReference type="ARBA" id="ARBA00006484"/>
    </source>
</evidence>
<accession>A0A2C9EKG4</accession>
<dbReference type="InterPro" id="IPR036291">
    <property type="entry name" value="NAD(P)-bd_dom_sf"/>
</dbReference>
<proteinExistence type="inferred from homology"/>
<gene>
    <name evidence="3" type="ORF">PFLCHA0_c23600</name>
</gene>
<evidence type="ECO:0000313" key="3">
    <source>
        <dbReference type="EMBL" id="AGL84131.1"/>
    </source>
</evidence>
<evidence type="ECO:0000256" key="2">
    <source>
        <dbReference type="ARBA" id="ARBA00023002"/>
    </source>
</evidence>
<dbReference type="SUPFAM" id="SSF51735">
    <property type="entry name" value="NAD(P)-binding Rossmann-fold domains"/>
    <property type="match status" value="1"/>
</dbReference>
<dbReference type="Pfam" id="PF00106">
    <property type="entry name" value="adh_short"/>
    <property type="match status" value="1"/>
</dbReference>
<organism evidence="3 4">
    <name type="scientific">Pseudomonas protegens (strain DSM 19095 / LMG 27888 / CFBP 6595 / CHA0)</name>
    <dbReference type="NCBI Taxonomy" id="1124983"/>
    <lineage>
        <taxon>Bacteria</taxon>
        <taxon>Pseudomonadati</taxon>
        <taxon>Pseudomonadota</taxon>
        <taxon>Gammaproteobacteria</taxon>
        <taxon>Pseudomonadales</taxon>
        <taxon>Pseudomonadaceae</taxon>
        <taxon>Pseudomonas</taxon>
    </lineage>
</organism>
<dbReference type="KEGG" id="pprc:PFLCHA0_c23600"/>
<dbReference type="InterPro" id="IPR002347">
    <property type="entry name" value="SDR_fam"/>
</dbReference>
<comment type="similarity">
    <text evidence="1">Belongs to the short-chain dehydrogenases/reductases (SDR) family.</text>
</comment>